<reference evidence="1 2" key="1">
    <citation type="submission" date="2016-04" db="EMBL/GenBank/DDBJ databases">
        <title>A degradative enzymes factory behind the ericoid mycorrhizal symbiosis.</title>
        <authorList>
            <consortium name="DOE Joint Genome Institute"/>
            <person name="Martino E."/>
            <person name="Morin E."/>
            <person name="Grelet G."/>
            <person name="Kuo A."/>
            <person name="Kohler A."/>
            <person name="Daghino S."/>
            <person name="Barry K."/>
            <person name="Choi C."/>
            <person name="Cichocki N."/>
            <person name="Clum A."/>
            <person name="Copeland A."/>
            <person name="Hainaut M."/>
            <person name="Haridas S."/>
            <person name="Labutti K."/>
            <person name="Lindquist E."/>
            <person name="Lipzen A."/>
            <person name="Khouja H.-R."/>
            <person name="Murat C."/>
            <person name="Ohm R."/>
            <person name="Olson A."/>
            <person name="Spatafora J."/>
            <person name="Veneault-Fourrey C."/>
            <person name="Henrissat B."/>
            <person name="Grigoriev I."/>
            <person name="Martin F."/>
            <person name="Perotto S."/>
        </authorList>
    </citation>
    <scope>NUCLEOTIDE SEQUENCE [LARGE SCALE GENOMIC DNA]</scope>
    <source>
        <strain evidence="1 2">F</strain>
    </source>
</reference>
<protein>
    <submittedName>
        <fullName evidence="1">Uncharacterized protein</fullName>
    </submittedName>
</protein>
<keyword evidence="2" id="KW-1185">Reference proteome</keyword>
<accession>A0A2J6RDD6</accession>
<gene>
    <name evidence="1" type="ORF">L207DRAFT_586243</name>
</gene>
<evidence type="ECO:0000313" key="1">
    <source>
        <dbReference type="EMBL" id="PMD36538.1"/>
    </source>
</evidence>
<sequence>MPVPSSLSVLDERTPWSSTDVEVKLNGYSGIDEEYFRSRTDIRRCGYLIWCLTLEKKSCFEDTLWLYSPRGKRSPGFQSFSIQGSLSNSALSELDEFMQLAIRRSIFSFARMAAKELAFREPRGGKNSIWAKEDSPGPCIPSSQDARFPAGLRTDDIDWDGLSIGCLGVSCFPGCLDPPALHMSMSCPTPNTLATRRRQRLIGAREDYAFVFREPTKCAQTRNESIRPHPARP</sequence>
<dbReference type="OrthoDB" id="10603757at2759"/>
<proteinExistence type="predicted"/>
<dbReference type="AlphaFoldDB" id="A0A2J6RDD6"/>
<dbReference type="Proteomes" id="UP000235786">
    <property type="component" value="Unassembled WGS sequence"/>
</dbReference>
<evidence type="ECO:0000313" key="2">
    <source>
        <dbReference type="Proteomes" id="UP000235786"/>
    </source>
</evidence>
<name>A0A2J6RDD6_HYAVF</name>
<organism evidence="1 2">
    <name type="scientific">Hyaloscypha variabilis (strain UAMH 11265 / GT02V1 / F)</name>
    <name type="common">Meliniomyces variabilis</name>
    <dbReference type="NCBI Taxonomy" id="1149755"/>
    <lineage>
        <taxon>Eukaryota</taxon>
        <taxon>Fungi</taxon>
        <taxon>Dikarya</taxon>
        <taxon>Ascomycota</taxon>
        <taxon>Pezizomycotina</taxon>
        <taxon>Leotiomycetes</taxon>
        <taxon>Helotiales</taxon>
        <taxon>Hyaloscyphaceae</taxon>
        <taxon>Hyaloscypha</taxon>
        <taxon>Hyaloscypha variabilis</taxon>
    </lineage>
</organism>
<dbReference type="EMBL" id="KZ613950">
    <property type="protein sequence ID" value="PMD36538.1"/>
    <property type="molecule type" value="Genomic_DNA"/>
</dbReference>